<organism evidence="8">
    <name type="scientific">marine metagenome</name>
    <dbReference type="NCBI Taxonomy" id="408172"/>
    <lineage>
        <taxon>unclassified sequences</taxon>
        <taxon>metagenomes</taxon>
        <taxon>ecological metagenomes</taxon>
    </lineage>
</organism>
<name>A0A381PA35_9ZZZZ</name>
<dbReference type="InterPro" id="IPR011044">
    <property type="entry name" value="Quino_amine_DH_bsu"/>
</dbReference>
<evidence type="ECO:0000313" key="8">
    <source>
        <dbReference type="EMBL" id="SUZ63197.1"/>
    </source>
</evidence>
<comment type="similarity">
    <text evidence="2">Belongs to the aromatic amine dehydrogenase heavy chain family.</text>
</comment>
<comment type="subcellular location">
    <subcellularLocation>
        <location evidence="1">Periplasm</location>
    </subcellularLocation>
</comment>
<dbReference type="Pfam" id="PF06433">
    <property type="entry name" value="Me-amine-dh_H"/>
    <property type="match status" value="1"/>
</dbReference>
<evidence type="ECO:0000256" key="2">
    <source>
        <dbReference type="ARBA" id="ARBA00010548"/>
    </source>
</evidence>
<dbReference type="AlphaFoldDB" id="A0A381PA35"/>
<evidence type="ECO:0000256" key="1">
    <source>
        <dbReference type="ARBA" id="ARBA00004418"/>
    </source>
</evidence>
<keyword evidence="4" id="KW-0732">Signal</keyword>
<keyword evidence="7" id="KW-0560">Oxidoreductase</keyword>
<protein>
    <submittedName>
        <fullName evidence="8">Uncharacterized protein</fullName>
    </submittedName>
</protein>
<sequence length="364" mass="41319">MHIVILFGILILFAPISYSDILPEQGGHEELTSPTDNWFMDVSSRGSYLYDSANGDMLGLLAPTRPSIAVNRSRGEVYTPESFFERRYRGKREDVIIVHDIKTLSPLAEIDVPDKIASVFSQKIIKLLNNNRHLIVYNQVPAQSISVVDIENRKFIADISTPGCAMTLPVNQSDFLMICMDGTLQLMRLNDDGSESTRIRSQKFFSVDDDAVFDRVARTDNGWLLISHSGLAYDVSVENANISISKSWSLLDDEDAKEKWRPGGSDLISAHQQYNLAYILMHQGDIDTHYQPGNEIWIFDVKKHKRVMRYPLDKPWQDILVLQGEDPKLIAYTDDGELQIYNALKMTLERTISNPGPHGILQRF</sequence>
<reference evidence="8" key="1">
    <citation type="submission" date="2018-05" db="EMBL/GenBank/DDBJ databases">
        <authorList>
            <person name="Lanie J.A."/>
            <person name="Ng W.-L."/>
            <person name="Kazmierczak K.M."/>
            <person name="Andrzejewski T.M."/>
            <person name="Davidsen T.M."/>
            <person name="Wayne K.J."/>
            <person name="Tettelin H."/>
            <person name="Glass J.I."/>
            <person name="Rusch D."/>
            <person name="Podicherti R."/>
            <person name="Tsui H.-C.T."/>
            <person name="Winkler M.E."/>
        </authorList>
    </citation>
    <scope>NUCLEOTIDE SEQUENCE</scope>
</reference>
<evidence type="ECO:0000256" key="4">
    <source>
        <dbReference type="ARBA" id="ARBA00022729"/>
    </source>
</evidence>
<accession>A0A381PA35</accession>
<dbReference type="InterPro" id="IPR009451">
    <property type="entry name" value="Metamine_DH_Hvc"/>
</dbReference>
<keyword evidence="5" id="KW-0574">Periplasm</keyword>
<dbReference type="SUPFAM" id="SSF50969">
    <property type="entry name" value="YVTN repeat-like/Quinoprotein amine dehydrogenase"/>
    <property type="match status" value="1"/>
</dbReference>
<gene>
    <name evidence="8" type="ORF">METZ01_LOCUS16051</name>
</gene>
<evidence type="ECO:0000256" key="6">
    <source>
        <dbReference type="ARBA" id="ARBA00022982"/>
    </source>
</evidence>
<dbReference type="InterPro" id="IPR015943">
    <property type="entry name" value="WD40/YVTN_repeat-like_dom_sf"/>
</dbReference>
<proteinExistence type="inferred from homology"/>
<dbReference type="GO" id="GO:0042597">
    <property type="term" value="C:periplasmic space"/>
    <property type="evidence" value="ECO:0007669"/>
    <property type="project" value="UniProtKB-SubCell"/>
</dbReference>
<keyword evidence="6" id="KW-0249">Electron transport</keyword>
<evidence type="ECO:0000256" key="3">
    <source>
        <dbReference type="ARBA" id="ARBA00022448"/>
    </source>
</evidence>
<evidence type="ECO:0000256" key="5">
    <source>
        <dbReference type="ARBA" id="ARBA00022764"/>
    </source>
</evidence>
<dbReference type="EMBL" id="UINC01000910">
    <property type="protein sequence ID" value="SUZ63197.1"/>
    <property type="molecule type" value="Genomic_DNA"/>
</dbReference>
<evidence type="ECO:0000256" key="7">
    <source>
        <dbReference type="ARBA" id="ARBA00023002"/>
    </source>
</evidence>
<dbReference type="GO" id="GO:0030058">
    <property type="term" value="F:aliphatic amine dehydrogenase activity"/>
    <property type="evidence" value="ECO:0007669"/>
    <property type="project" value="InterPro"/>
</dbReference>
<dbReference type="Gene3D" id="2.130.10.10">
    <property type="entry name" value="YVTN repeat-like/Quinoprotein amine dehydrogenase"/>
    <property type="match status" value="1"/>
</dbReference>
<keyword evidence="3" id="KW-0813">Transport</keyword>